<name>A0AAE2C8Y1_9LAMI</name>
<gene>
    <name evidence="1" type="ORF">Salat_2751300</name>
</gene>
<evidence type="ECO:0000313" key="2">
    <source>
        <dbReference type="Proteomes" id="UP001293254"/>
    </source>
</evidence>
<sequence length="136" mass="15321">MLLLYQRSTSQSPARHRPITGNIFRCVFSHAHRPPDRFPPIYLDLSRVSPSDIPRANTHPSSTNQLSRSAFFFSPICCQTYEPRRWPPHLSIPIPAMIIPSRHPFVLAKAPTGFPGVPTSDHHASAVLTDLRCPNF</sequence>
<organism evidence="1 2">
    <name type="scientific">Sesamum alatum</name>
    <dbReference type="NCBI Taxonomy" id="300844"/>
    <lineage>
        <taxon>Eukaryota</taxon>
        <taxon>Viridiplantae</taxon>
        <taxon>Streptophyta</taxon>
        <taxon>Embryophyta</taxon>
        <taxon>Tracheophyta</taxon>
        <taxon>Spermatophyta</taxon>
        <taxon>Magnoliopsida</taxon>
        <taxon>eudicotyledons</taxon>
        <taxon>Gunneridae</taxon>
        <taxon>Pentapetalae</taxon>
        <taxon>asterids</taxon>
        <taxon>lamiids</taxon>
        <taxon>Lamiales</taxon>
        <taxon>Pedaliaceae</taxon>
        <taxon>Sesamum</taxon>
    </lineage>
</organism>
<accession>A0AAE2C8Y1</accession>
<reference evidence="1" key="2">
    <citation type="journal article" date="2024" name="Plant">
        <title>Genomic evolution and insights into agronomic trait innovations of Sesamum species.</title>
        <authorList>
            <person name="Miao H."/>
            <person name="Wang L."/>
            <person name="Qu L."/>
            <person name="Liu H."/>
            <person name="Sun Y."/>
            <person name="Le M."/>
            <person name="Wang Q."/>
            <person name="Wei S."/>
            <person name="Zheng Y."/>
            <person name="Lin W."/>
            <person name="Duan Y."/>
            <person name="Cao H."/>
            <person name="Xiong S."/>
            <person name="Wang X."/>
            <person name="Wei L."/>
            <person name="Li C."/>
            <person name="Ma Q."/>
            <person name="Ju M."/>
            <person name="Zhao R."/>
            <person name="Li G."/>
            <person name="Mu C."/>
            <person name="Tian Q."/>
            <person name="Mei H."/>
            <person name="Zhang T."/>
            <person name="Gao T."/>
            <person name="Zhang H."/>
        </authorList>
    </citation>
    <scope>NUCLEOTIDE SEQUENCE</scope>
    <source>
        <strain evidence="1">3651</strain>
    </source>
</reference>
<evidence type="ECO:0000313" key="1">
    <source>
        <dbReference type="EMBL" id="KAK4413387.1"/>
    </source>
</evidence>
<comment type="caution">
    <text evidence="1">The sequence shown here is derived from an EMBL/GenBank/DDBJ whole genome shotgun (WGS) entry which is preliminary data.</text>
</comment>
<protein>
    <submittedName>
        <fullName evidence="1">Uncharacterized protein</fullName>
    </submittedName>
</protein>
<dbReference type="AlphaFoldDB" id="A0AAE2C8Y1"/>
<dbReference type="Proteomes" id="UP001293254">
    <property type="component" value="Unassembled WGS sequence"/>
</dbReference>
<proteinExistence type="predicted"/>
<dbReference type="EMBL" id="JACGWO010000012">
    <property type="protein sequence ID" value="KAK4413387.1"/>
    <property type="molecule type" value="Genomic_DNA"/>
</dbReference>
<reference evidence="1" key="1">
    <citation type="submission" date="2020-06" db="EMBL/GenBank/DDBJ databases">
        <authorList>
            <person name="Li T."/>
            <person name="Hu X."/>
            <person name="Zhang T."/>
            <person name="Song X."/>
            <person name="Zhang H."/>
            <person name="Dai N."/>
            <person name="Sheng W."/>
            <person name="Hou X."/>
            <person name="Wei L."/>
        </authorList>
    </citation>
    <scope>NUCLEOTIDE SEQUENCE</scope>
    <source>
        <strain evidence="1">3651</strain>
        <tissue evidence="1">Leaf</tissue>
    </source>
</reference>
<keyword evidence="2" id="KW-1185">Reference proteome</keyword>